<reference evidence="1" key="1">
    <citation type="submission" date="2022-03" db="EMBL/GenBank/DDBJ databases">
        <authorList>
            <person name="Lindestad O."/>
        </authorList>
    </citation>
    <scope>NUCLEOTIDE SEQUENCE</scope>
</reference>
<dbReference type="AlphaFoldDB" id="A0A8S4RBP7"/>
<accession>A0A8S4RBP7</accession>
<keyword evidence="2" id="KW-1185">Reference proteome</keyword>
<gene>
    <name evidence="1" type="primary">jg12347</name>
    <name evidence="1" type="ORF">PAEG_LOCUS10495</name>
</gene>
<dbReference type="OrthoDB" id="10022108at2759"/>
<comment type="caution">
    <text evidence="1">The sequence shown here is derived from an EMBL/GenBank/DDBJ whole genome shotgun (WGS) entry which is preliminary data.</text>
</comment>
<protein>
    <submittedName>
        <fullName evidence="1">Jg12347 protein</fullName>
    </submittedName>
</protein>
<evidence type="ECO:0000313" key="1">
    <source>
        <dbReference type="EMBL" id="CAH2232187.1"/>
    </source>
</evidence>
<proteinExistence type="predicted"/>
<name>A0A8S4RBP7_9NEOP</name>
<evidence type="ECO:0000313" key="2">
    <source>
        <dbReference type="Proteomes" id="UP000838756"/>
    </source>
</evidence>
<organism evidence="1 2">
    <name type="scientific">Pararge aegeria aegeria</name>
    <dbReference type="NCBI Taxonomy" id="348720"/>
    <lineage>
        <taxon>Eukaryota</taxon>
        <taxon>Metazoa</taxon>
        <taxon>Ecdysozoa</taxon>
        <taxon>Arthropoda</taxon>
        <taxon>Hexapoda</taxon>
        <taxon>Insecta</taxon>
        <taxon>Pterygota</taxon>
        <taxon>Neoptera</taxon>
        <taxon>Endopterygota</taxon>
        <taxon>Lepidoptera</taxon>
        <taxon>Glossata</taxon>
        <taxon>Ditrysia</taxon>
        <taxon>Papilionoidea</taxon>
        <taxon>Nymphalidae</taxon>
        <taxon>Satyrinae</taxon>
        <taxon>Satyrini</taxon>
        <taxon>Parargina</taxon>
        <taxon>Pararge</taxon>
    </lineage>
</organism>
<dbReference type="EMBL" id="CAKXAJ010024868">
    <property type="protein sequence ID" value="CAH2232187.1"/>
    <property type="molecule type" value="Genomic_DNA"/>
</dbReference>
<sequence length="200" mass="23151">MEVCFSNGRPNEDGRCSGRANVFQLWAHRYGLSGHHLYHIPVHHQRRTQTRNKLMPVRDLETKWRPCCDDGRRHREDIRADGEHSGTQPCSWDSSKTSDNRYDAYKIRQEAIAALRDKISFRHSNPSQVQPFSNNKLRVEFEIPTQQDDALLWIKASDKITAEPSRKINPMIIIMKGLNNDIPSEKLIGISNHQRKSQAV</sequence>
<dbReference type="Proteomes" id="UP000838756">
    <property type="component" value="Unassembled WGS sequence"/>
</dbReference>